<proteinExistence type="predicted"/>
<dbReference type="SUPFAM" id="SSF51197">
    <property type="entry name" value="Clavaminate synthase-like"/>
    <property type="match status" value="1"/>
</dbReference>
<accession>A0A382Z7B4</accession>
<protein>
    <recommendedName>
        <fullName evidence="2">Phytanoyl-CoA dioxygenase</fullName>
    </recommendedName>
</protein>
<dbReference type="Gene3D" id="2.60.120.620">
    <property type="entry name" value="q2cbj1_9rhob like domain"/>
    <property type="match status" value="1"/>
</dbReference>
<evidence type="ECO:0008006" key="2">
    <source>
        <dbReference type="Google" id="ProtNLM"/>
    </source>
</evidence>
<reference evidence="1" key="1">
    <citation type="submission" date="2018-05" db="EMBL/GenBank/DDBJ databases">
        <authorList>
            <person name="Lanie J.A."/>
            <person name="Ng W.-L."/>
            <person name="Kazmierczak K.M."/>
            <person name="Andrzejewski T.M."/>
            <person name="Davidsen T.M."/>
            <person name="Wayne K.J."/>
            <person name="Tettelin H."/>
            <person name="Glass J.I."/>
            <person name="Rusch D."/>
            <person name="Podicherti R."/>
            <person name="Tsui H.-C.T."/>
            <person name="Winkler M.E."/>
        </authorList>
    </citation>
    <scope>NUCLEOTIDE SEQUENCE</scope>
</reference>
<gene>
    <name evidence="1" type="ORF">METZ01_LOCUS444235</name>
</gene>
<sequence>MNTTLVTDEMLQTYRRDGVVKVPQIITPDEASRFRKIAMDLLEAMPRNPDRPFNQKVNVWRDDPVLKTLTQHPNVAAVAEKLAETRLRIWHDHILAKMPALDVPTAFHQDLRKVAL</sequence>
<organism evidence="1">
    <name type="scientific">marine metagenome</name>
    <dbReference type="NCBI Taxonomy" id="408172"/>
    <lineage>
        <taxon>unclassified sequences</taxon>
        <taxon>metagenomes</taxon>
        <taxon>ecological metagenomes</taxon>
    </lineage>
</organism>
<name>A0A382Z7B4_9ZZZZ</name>
<dbReference type="AlphaFoldDB" id="A0A382Z7B4"/>
<dbReference type="EMBL" id="UINC01181610">
    <property type="protein sequence ID" value="SVD91381.1"/>
    <property type="molecule type" value="Genomic_DNA"/>
</dbReference>
<evidence type="ECO:0000313" key="1">
    <source>
        <dbReference type="EMBL" id="SVD91381.1"/>
    </source>
</evidence>